<dbReference type="EMBL" id="BRYB01000344">
    <property type="protein sequence ID" value="GMI28155.1"/>
    <property type="molecule type" value="Genomic_DNA"/>
</dbReference>
<gene>
    <name evidence="1" type="ORF">TeGR_g10645</name>
</gene>
<protein>
    <submittedName>
        <fullName evidence="1">Uncharacterized protein</fullName>
    </submittedName>
</protein>
<evidence type="ECO:0000313" key="1">
    <source>
        <dbReference type="EMBL" id="GMI28155.1"/>
    </source>
</evidence>
<organism evidence="1 2">
    <name type="scientific">Tetraparma gracilis</name>
    <dbReference type="NCBI Taxonomy" id="2962635"/>
    <lineage>
        <taxon>Eukaryota</taxon>
        <taxon>Sar</taxon>
        <taxon>Stramenopiles</taxon>
        <taxon>Ochrophyta</taxon>
        <taxon>Bolidophyceae</taxon>
        <taxon>Parmales</taxon>
        <taxon>Triparmaceae</taxon>
        <taxon>Tetraparma</taxon>
    </lineage>
</organism>
<feature type="non-terminal residue" evidence="1">
    <location>
        <position position="1"/>
    </location>
</feature>
<evidence type="ECO:0000313" key="2">
    <source>
        <dbReference type="Proteomes" id="UP001165060"/>
    </source>
</evidence>
<accession>A0ABQ6MKC7</accession>
<sequence>YLNLLSKNASSRPWLEGKSRIEFRVRHDDLSLGDIPYMAGRRSEINALANHRYLEKKWSTTFFFTSAWNYIKFATMRDTDSYDIAASTPAFISLDDTPCFHRTLFLSWFEFIGMNHYDGERLWSAVDCAAPVSGSRSVKIERRVRADETIEVSAFWRERTKGGGELLPERHVEQAVGYIKPRMDFKMFSVVVAARVYAEGELVPDVCGLVVRDAVTSARTCYTFLPPFEYDRANSLIIRLIEGVLSALKGAKRSSVYYAMRNHMVDFDEALKDAGEGIKFHICDGVGIDEDAFATPPCVWDLQVDGSGVIEKWSGKLQSVERALRELRK</sequence>
<dbReference type="Proteomes" id="UP001165060">
    <property type="component" value="Unassembled WGS sequence"/>
</dbReference>
<name>A0ABQ6MKC7_9STRA</name>
<keyword evidence="2" id="KW-1185">Reference proteome</keyword>
<proteinExistence type="predicted"/>
<reference evidence="1 2" key="1">
    <citation type="journal article" date="2023" name="Commun. Biol.">
        <title>Genome analysis of Parmales, the sister group of diatoms, reveals the evolutionary specialization of diatoms from phago-mixotrophs to photoautotrophs.</title>
        <authorList>
            <person name="Ban H."/>
            <person name="Sato S."/>
            <person name="Yoshikawa S."/>
            <person name="Yamada K."/>
            <person name="Nakamura Y."/>
            <person name="Ichinomiya M."/>
            <person name="Sato N."/>
            <person name="Blanc-Mathieu R."/>
            <person name="Endo H."/>
            <person name="Kuwata A."/>
            <person name="Ogata H."/>
        </authorList>
    </citation>
    <scope>NUCLEOTIDE SEQUENCE [LARGE SCALE GENOMIC DNA]</scope>
</reference>
<comment type="caution">
    <text evidence="1">The sequence shown here is derived from an EMBL/GenBank/DDBJ whole genome shotgun (WGS) entry which is preliminary data.</text>
</comment>